<reference evidence="2" key="1">
    <citation type="journal article" date="2011" name="PLoS Biol.">
        <title>Gene gain and loss during evolution of obligate parasitism in the white rust pathogen of Arabidopsis thaliana.</title>
        <authorList>
            <person name="Kemen E."/>
            <person name="Gardiner A."/>
            <person name="Schultz-Larsen T."/>
            <person name="Kemen A.C."/>
            <person name="Balmuth A.L."/>
            <person name="Robert-Seilaniantz A."/>
            <person name="Bailey K."/>
            <person name="Holub E."/>
            <person name="Studholme D.J."/>
            <person name="Maclean D."/>
            <person name="Jones J.D."/>
        </authorList>
    </citation>
    <scope>NUCLEOTIDE SEQUENCE</scope>
</reference>
<dbReference type="PANTHER" id="PTHR19303">
    <property type="entry name" value="TRANSPOSON"/>
    <property type="match status" value="1"/>
</dbReference>
<evidence type="ECO:0000259" key="1">
    <source>
        <dbReference type="Pfam" id="PF03184"/>
    </source>
</evidence>
<name>F0WRM4_9STRA</name>
<gene>
    <name evidence="2" type="primary">AlNc14C216G9023</name>
    <name evidence="2" type="ORF">ALNC14_101320</name>
</gene>
<dbReference type="HOGENOM" id="CLU_1043611_0_0_1"/>
<accession>F0WRM4</accession>
<dbReference type="GO" id="GO:0005634">
    <property type="term" value="C:nucleus"/>
    <property type="evidence" value="ECO:0007669"/>
    <property type="project" value="TreeGrafter"/>
</dbReference>
<dbReference type="InterPro" id="IPR050863">
    <property type="entry name" value="CenT-Element_Derived"/>
</dbReference>
<dbReference type="InterPro" id="IPR004875">
    <property type="entry name" value="DDE_SF_endonuclease_dom"/>
</dbReference>
<proteinExistence type="predicted"/>
<protein>
    <submittedName>
        <fullName evidence="2">PREDICTED: similar to tigger transposable element derived 4 putative</fullName>
    </submittedName>
</protein>
<dbReference type="Pfam" id="PF03184">
    <property type="entry name" value="DDE_1"/>
    <property type="match status" value="1"/>
</dbReference>
<organism evidence="2">
    <name type="scientific">Albugo laibachii Nc14</name>
    <dbReference type="NCBI Taxonomy" id="890382"/>
    <lineage>
        <taxon>Eukaryota</taxon>
        <taxon>Sar</taxon>
        <taxon>Stramenopiles</taxon>
        <taxon>Oomycota</taxon>
        <taxon>Peronosporomycetes</taxon>
        <taxon>Albuginales</taxon>
        <taxon>Albuginaceae</taxon>
        <taxon>Albugo</taxon>
    </lineage>
</organism>
<dbReference type="EMBL" id="FR824261">
    <property type="protein sequence ID" value="CCA23988.1"/>
    <property type="molecule type" value="Genomic_DNA"/>
</dbReference>
<dbReference type="AlphaFoldDB" id="F0WRM4"/>
<sequence>MAFSLGSAIRDGNIASQLGQLAVKDITAQAREPLNNPALIKKKPRSEPPVTLFPREEHFRAWRRLQQNYKGWMTTELFQHWDDSFNERTRTENRHVRLLIDNVSSHRLDAPLSNDTGIICQFKLKICKLQNRRVVERFDALLQRVHDVDSQTMQEEIEFLRRVNVLEAMRWAQDAWEMVTKSTVTNCWRHTGILDEDVANRNASGDLIKAKAKRFATLSGVQDDQLLSFFNGWLQAVQKRHGFRHMCAHGASGSVNTEAIPAQRDAI</sequence>
<dbReference type="GO" id="GO:0003677">
    <property type="term" value="F:DNA binding"/>
    <property type="evidence" value="ECO:0007669"/>
    <property type="project" value="TreeGrafter"/>
</dbReference>
<reference evidence="2" key="2">
    <citation type="submission" date="2011-02" db="EMBL/GenBank/DDBJ databases">
        <authorList>
            <person name="MacLean D."/>
        </authorList>
    </citation>
    <scope>NUCLEOTIDE SEQUENCE</scope>
</reference>
<evidence type="ECO:0000313" key="2">
    <source>
        <dbReference type="EMBL" id="CCA23988.1"/>
    </source>
</evidence>
<feature type="domain" description="DDE-1" evidence="1">
    <location>
        <begin position="66"/>
        <end position="188"/>
    </location>
</feature>
<dbReference type="PANTHER" id="PTHR19303:SF73">
    <property type="entry name" value="PROTEIN PDC2"/>
    <property type="match status" value="1"/>
</dbReference>